<evidence type="ECO:0000256" key="8">
    <source>
        <dbReference type="ARBA" id="ARBA00023211"/>
    </source>
</evidence>
<evidence type="ECO:0000256" key="10">
    <source>
        <dbReference type="ARBA" id="ARBA00042242"/>
    </source>
</evidence>
<dbReference type="Proteomes" id="UP001265746">
    <property type="component" value="Unassembled WGS sequence"/>
</dbReference>
<dbReference type="SMART" id="SM01209">
    <property type="entry name" value="GARS_A"/>
    <property type="match status" value="1"/>
</dbReference>
<comment type="similarity">
    <text evidence="9">Belongs to the GARS family.</text>
</comment>
<dbReference type="FunFam" id="3.30.1490.20:FF:000006">
    <property type="entry name" value="phosphoribosylamine--glycine ligase, chloroplastic-like"/>
    <property type="match status" value="1"/>
</dbReference>
<dbReference type="Gene3D" id="3.40.50.20">
    <property type="match status" value="1"/>
</dbReference>
<dbReference type="PROSITE" id="PS00184">
    <property type="entry name" value="GARS"/>
    <property type="match status" value="1"/>
</dbReference>
<dbReference type="InterPro" id="IPR037123">
    <property type="entry name" value="PRibGlycinamide_synth_C_sf"/>
</dbReference>
<evidence type="ECO:0000256" key="1">
    <source>
        <dbReference type="ARBA" id="ARBA00005174"/>
    </source>
</evidence>
<evidence type="ECO:0000256" key="13">
    <source>
        <dbReference type="PROSITE-ProRule" id="PRU00409"/>
    </source>
</evidence>
<evidence type="ECO:0000256" key="6">
    <source>
        <dbReference type="ARBA" id="ARBA00022755"/>
    </source>
</evidence>
<dbReference type="InterPro" id="IPR020559">
    <property type="entry name" value="PRibGlycinamide_synth_CS"/>
</dbReference>
<dbReference type="FunFam" id="3.30.470.20:FF:000018">
    <property type="entry name" value="Trifunctional purine biosynthetic protein adenosine-3"/>
    <property type="match status" value="1"/>
</dbReference>
<dbReference type="PANTHER" id="PTHR43472">
    <property type="entry name" value="PHOSPHORIBOSYLAMINE--GLYCINE LIGASE"/>
    <property type="match status" value="1"/>
</dbReference>
<dbReference type="PANTHER" id="PTHR43472:SF1">
    <property type="entry name" value="PHOSPHORIBOSYLAMINE--GLYCINE LIGASE, CHLOROPLASTIC"/>
    <property type="match status" value="1"/>
</dbReference>
<dbReference type="EC" id="6.3.4.13" evidence="2"/>
<dbReference type="InterPro" id="IPR016185">
    <property type="entry name" value="PreATP-grasp_dom_sf"/>
</dbReference>
<dbReference type="SMART" id="SM01210">
    <property type="entry name" value="GARS_C"/>
    <property type="match status" value="1"/>
</dbReference>
<dbReference type="GO" id="GO:0004637">
    <property type="term" value="F:phosphoribosylamine-glycine ligase activity"/>
    <property type="evidence" value="ECO:0007669"/>
    <property type="project" value="UniProtKB-EC"/>
</dbReference>
<accession>A0AAD9WB16</accession>
<evidence type="ECO:0000256" key="12">
    <source>
        <dbReference type="ARBA" id="ARBA00049057"/>
    </source>
</evidence>
<evidence type="ECO:0000313" key="15">
    <source>
        <dbReference type="EMBL" id="KAK2615481.1"/>
    </source>
</evidence>
<dbReference type="InterPro" id="IPR020560">
    <property type="entry name" value="PRibGlycinamide_synth_C-dom"/>
</dbReference>
<gene>
    <name evidence="15" type="ORF">N8I77_002231</name>
</gene>
<dbReference type="InterPro" id="IPR000115">
    <property type="entry name" value="PRibGlycinamide_synth"/>
</dbReference>
<dbReference type="InterPro" id="IPR013815">
    <property type="entry name" value="ATP_grasp_subdomain_1"/>
</dbReference>
<keyword evidence="4" id="KW-0479">Metal-binding</keyword>
<dbReference type="NCBIfam" id="TIGR00877">
    <property type="entry name" value="purD"/>
    <property type="match status" value="1"/>
</dbReference>
<dbReference type="InterPro" id="IPR020561">
    <property type="entry name" value="PRibGlycinamid_synth_ATP-grasp"/>
</dbReference>
<dbReference type="Pfam" id="PF01071">
    <property type="entry name" value="GARS_A"/>
    <property type="match status" value="1"/>
</dbReference>
<feature type="domain" description="ATP-grasp" evidence="14">
    <location>
        <begin position="116"/>
        <end position="324"/>
    </location>
</feature>
<keyword evidence="6" id="KW-0658">Purine biosynthesis</keyword>
<evidence type="ECO:0000256" key="7">
    <source>
        <dbReference type="ARBA" id="ARBA00022840"/>
    </source>
</evidence>
<dbReference type="InterPro" id="IPR020562">
    <property type="entry name" value="PRibGlycinamide_synth_N"/>
</dbReference>
<dbReference type="GO" id="GO:0009113">
    <property type="term" value="P:purine nucleobase biosynthetic process"/>
    <property type="evidence" value="ECO:0007669"/>
    <property type="project" value="InterPro"/>
</dbReference>
<comment type="catalytic activity">
    <reaction evidence="12">
        <text>2-formamido-N(1)-(5-O-phospho-beta-D-ribosyl)acetamidine + ATP = 5-amino-1-(5-phospho-beta-D-ribosyl)imidazole + ADP + phosphate + H(+)</text>
        <dbReference type="Rhea" id="RHEA:23032"/>
        <dbReference type="ChEBI" id="CHEBI:15378"/>
        <dbReference type="ChEBI" id="CHEBI:30616"/>
        <dbReference type="ChEBI" id="CHEBI:43474"/>
        <dbReference type="ChEBI" id="CHEBI:137981"/>
        <dbReference type="ChEBI" id="CHEBI:147287"/>
        <dbReference type="ChEBI" id="CHEBI:456216"/>
        <dbReference type="EC" id="6.3.3.1"/>
    </reaction>
</comment>
<dbReference type="Pfam" id="PF02843">
    <property type="entry name" value="GARS_C"/>
    <property type="match status" value="1"/>
</dbReference>
<name>A0AAD9WB16_PHOAM</name>
<keyword evidence="3" id="KW-0436">Ligase</keyword>
<reference evidence="15" key="1">
    <citation type="submission" date="2023-06" db="EMBL/GenBank/DDBJ databases">
        <authorList>
            <person name="Noh H."/>
        </authorList>
    </citation>
    <scope>NUCLEOTIDE SEQUENCE</scope>
    <source>
        <strain evidence="15">DUCC20226</strain>
    </source>
</reference>
<sequence>MDVQCSPKLKVLLVGKGGREHALAWKLVHSPSVEHVFVVPGNGGTASLPGVTNIDDIAANDYPGLVRLSQDLDIGLVVAGPDDAVDGIEGFFRGSIPCFAPSKEAAEVEGSKVFAKNFMKKYQIPTAEYHHFDNYDEASQYLDSTNHRIVIKVDGLAAGKGVVLPQTREEAQDFLRNIMVEAKFGPAGQSVVIEDFMDGDEISVSTFSDGKTFKSLPPGQDHKRVFEGDRGPNTGGMGVFAPVDFVSRGQMRGIDQKILRPTFDGLKAEGRTFVGLLFTGIMITPSGEPKVLEYNARFGDPETQTMMLLLANKDLATILLSCVAGELDGTDIQARAGYACNVVVAAGGYPNSYRSGDEISVNPSAHLENSSTALQVFHAGTKLVDGKLVTSGGRVLSVAAYAPTLQGALDSAYTGIKNIQFNNMHFRKDIAARVRQK</sequence>
<dbReference type="GO" id="GO:0004641">
    <property type="term" value="F:phosphoribosylformylglycinamidine cyclo-ligase activity"/>
    <property type="evidence" value="ECO:0007669"/>
    <property type="project" value="UniProtKB-EC"/>
</dbReference>
<dbReference type="Pfam" id="PF02844">
    <property type="entry name" value="GARS_N"/>
    <property type="match status" value="1"/>
</dbReference>
<dbReference type="SUPFAM" id="SSF56059">
    <property type="entry name" value="Glutathione synthetase ATP-binding domain-like"/>
    <property type="match status" value="1"/>
</dbReference>
<evidence type="ECO:0000256" key="2">
    <source>
        <dbReference type="ARBA" id="ARBA00013255"/>
    </source>
</evidence>
<dbReference type="InterPro" id="IPR011054">
    <property type="entry name" value="Rudment_hybrid_motif"/>
</dbReference>
<dbReference type="GO" id="GO:0006164">
    <property type="term" value="P:purine nucleotide biosynthetic process"/>
    <property type="evidence" value="ECO:0007669"/>
    <property type="project" value="UniProtKB-KW"/>
</dbReference>
<evidence type="ECO:0000256" key="5">
    <source>
        <dbReference type="ARBA" id="ARBA00022741"/>
    </source>
</evidence>
<keyword evidence="5 13" id="KW-0547">Nucleotide-binding</keyword>
<keyword evidence="16" id="KW-1185">Reference proteome</keyword>
<organism evidence="15 16">
    <name type="scientific">Phomopsis amygdali</name>
    <name type="common">Fusicoccum amygdali</name>
    <dbReference type="NCBI Taxonomy" id="1214568"/>
    <lineage>
        <taxon>Eukaryota</taxon>
        <taxon>Fungi</taxon>
        <taxon>Dikarya</taxon>
        <taxon>Ascomycota</taxon>
        <taxon>Pezizomycotina</taxon>
        <taxon>Sordariomycetes</taxon>
        <taxon>Sordariomycetidae</taxon>
        <taxon>Diaporthales</taxon>
        <taxon>Diaporthaceae</taxon>
        <taxon>Diaporthe</taxon>
    </lineage>
</organism>
<comment type="caution">
    <text evidence="15">The sequence shown here is derived from an EMBL/GenBank/DDBJ whole genome shotgun (WGS) entry which is preliminary data.</text>
</comment>
<dbReference type="Gene3D" id="3.30.470.20">
    <property type="entry name" value="ATP-grasp fold, B domain"/>
    <property type="match status" value="1"/>
</dbReference>
<comment type="pathway">
    <text evidence="1">Purine metabolism; IMP biosynthesis via de novo pathway; N(1)-(5-phospho-D-ribosyl)glycinamide from 5-phospho-alpha-D-ribose 1-diphosphate: step 2/2.</text>
</comment>
<keyword evidence="8" id="KW-0464">Manganese</keyword>
<evidence type="ECO:0000313" key="16">
    <source>
        <dbReference type="Proteomes" id="UP001265746"/>
    </source>
</evidence>
<proteinExistence type="inferred from homology"/>
<evidence type="ECO:0000256" key="3">
    <source>
        <dbReference type="ARBA" id="ARBA00022598"/>
    </source>
</evidence>
<keyword evidence="7 13" id="KW-0067">ATP-binding</keyword>
<protein>
    <recommendedName>
        <fullName evidence="2">phosphoribosylamine--glycine ligase</fullName>
        <ecNumber evidence="2">6.3.4.13</ecNumber>
    </recommendedName>
    <alternativeName>
        <fullName evidence="10">Glycinamide ribonucleotide synthetase</fullName>
    </alternativeName>
    <alternativeName>
        <fullName evidence="11">Phosphoribosylglycinamide synthetase</fullName>
    </alternativeName>
</protein>
<dbReference type="EMBL" id="JAUJFL010000001">
    <property type="protein sequence ID" value="KAK2615481.1"/>
    <property type="molecule type" value="Genomic_DNA"/>
</dbReference>
<dbReference type="AlphaFoldDB" id="A0AAD9WB16"/>
<dbReference type="InterPro" id="IPR011761">
    <property type="entry name" value="ATP-grasp"/>
</dbReference>
<evidence type="ECO:0000256" key="4">
    <source>
        <dbReference type="ARBA" id="ARBA00022723"/>
    </source>
</evidence>
<dbReference type="PROSITE" id="PS50975">
    <property type="entry name" value="ATP_GRASP"/>
    <property type="match status" value="1"/>
</dbReference>
<dbReference type="FunFam" id="3.90.600.10:FF:000001">
    <property type="entry name" value="Trifunctional purine biosynthetic protein adenosine-3"/>
    <property type="match status" value="1"/>
</dbReference>
<dbReference type="SUPFAM" id="SSF52440">
    <property type="entry name" value="PreATP-grasp domain"/>
    <property type="match status" value="1"/>
</dbReference>
<dbReference type="Gene3D" id="3.30.1490.20">
    <property type="entry name" value="ATP-grasp fold, A domain"/>
    <property type="match status" value="1"/>
</dbReference>
<evidence type="ECO:0000256" key="11">
    <source>
        <dbReference type="ARBA" id="ARBA00042864"/>
    </source>
</evidence>
<dbReference type="GO" id="GO:0005524">
    <property type="term" value="F:ATP binding"/>
    <property type="evidence" value="ECO:0007669"/>
    <property type="project" value="UniProtKB-UniRule"/>
</dbReference>
<dbReference type="HAMAP" id="MF_00138">
    <property type="entry name" value="GARS"/>
    <property type="match status" value="1"/>
</dbReference>
<dbReference type="GO" id="GO:0046872">
    <property type="term" value="F:metal ion binding"/>
    <property type="evidence" value="ECO:0007669"/>
    <property type="project" value="UniProtKB-KW"/>
</dbReference>
<evidence type="ECO:0000256" key="9">
    <source>
        <dbReference type="ARBA" id="ARBA00038345"/>
    </source>
</evidence>
<dbReference type="SUPFAM" id="SSF51246">
    <property type="entry name" value="Rudiment single hybrid motif"/>
    <property type="match status" value="1"/>
</dbReference>
<dbReference type="Gene3D" id="3.90.600.10">
    <property type="entry name" value="Phosphoribosylglycinamide synthetase, C-terminal domain"/>
    <property type="match status" value="1"/>
</dbReference>
<evidence type="ECO:0000259" key="14">
    <source>
        <dbReference type="PROSITE" id="PS50975"/>
    </source>
</evidence>